<evidence type="ECO:0000313" key="10">
    <source>
        <dbReference type="EMBL" id="HIU93560.1"/>
    </source>
</evidence>
<comment type="caution">
    <text evidence="10">The sequence shown here is derived from an EMBL/GenBank/DDBJ whole genome shotgun (WGS) entry which is preliminary data.</text>
</comment>
<dbReference type="GO" id="GO:0048473">
    <property type="term" value="P:D-methionine transmembrane transport"/>
    <property type="evidence" value="ECO:0007669"/>
    <property type="project" value="TreeGrafter"/>
</dbReference>
<feature type="transmembrane region" description="Helical" evidence="8">
    <location>
        <begin position="53"/>
        <end position="77"/>
    </location>
</feature>
<sequence>MFTPEMLLLMGEALLETLFMTLVSAALAYVLGLPLGVVLVVTDADGVRPHAALNRVLGTIVNALRSVPFLILLFTVIPVTRFIAGTTVGAGATIVPLTIAAAPFVARMVEGSLKEVDRGVIEASLSMGASVPQLVWRVLLPEALPSLINGAAIATTTLLGYSAMAGICGGGGLGAIAINYGYYRGETDVMLVMVVILILVVQAFQFIGERTMRRVDKRIR</sequence>
<dbReference type="Pfam" id="PF00528">
    <property type="entry name" value="BPD_transp_1"/>
    <property type="match status" value="1"/>
</dbReference>
<evidence type="ECO:0000256" key="1">
    <source>
        <dbReference type="ARBA" id="ARBA00004651"/>
    </source>
</evidence>
<keyword evidence="7 8" id="KW-0472">Membrane</keyword>
<dbReference type="PANTHER" id="PTHR30450:SF1">
    <property type="entry name" value="D-METHIONINE TRANSPORT SYSTEM PERMEASE PROTEIN METI-RELATED"/>
    <property type="match status" value="1"/>
</dbReference>
<dbReference type="SUPFAM" id="SSF161098">
    <property type="entry name" value="MetI-like"/>
    <property type="match status" value="1"/>
</dbReference>
<dbReference type="GO" id="GO:0005886">
    <property type="term" value="C:plasma membrane"/>
    <property type="evidence" value="ECO:0007669"/>
    <property type="project" value="UniProtKB-SubCell"/>
</dbReference>
<dbReference type="NCBIfam" id="NF008049">
    <property type="entry name" value="PRK10782.1"/>
    <property type="match status" value="1"/>
</dbReference>
<comment type="similarity">
    <text evidence="2">Belongs to the binding-protein-dependent transport system permease family. CysTW subfamily.</text>
</comment>
<keyword evidence="4" id="KW-1003">Cell membrane</keyword>
<feature type="domain" description="ABC transmembrane type-1" evidence="9">
    <location>
        <begin position="14"/>
        <end position="208"/>
    </location>
</feature>
<keyword evidence="3 8" id="KW-0813">Transport</keyword>
<keyword evidence="6 8" id="KW-1133">Transmembrane helix</keyword>
<dbReference type="EMBL" id="DVNZ01000009">
    <property type="protein sequence ID" value="HIU93560.1"/>
    <property type="molecule type" value="Genomic_DNA"/>
</dbReference>
<evidence type="ECO:0000256" key="3">
    <source>
        <dbReference type="ARBA" id="ARBA00022448"/>
    </source>
</evidence>
<dbReference type="FunFam" id="1.10.3720.10:FF:000002">
    <property type="entry name" value="D-methionine ABC transporter permease MetI"/>
    <property type="match status" value="1"/>
</dbReference>
<reference evidence="10" key="2">
    <citation type="journal article" date="2021" name="PeerJ">
        <title>Extensive microbial diversity within the chicken gut microbiome revealed by metagenomics and culture.</title>
        <authorList>
            <person name="Gilroy R."/>
            <person name="Ravi A."/>
            <person name="Getino M."/>
            <person name="Pursley I."/>
            <person name="Horton D.L."/>
            <person name="Alikhan N.F."/>
            <person name="Baker D."/>
            <person name="Gharbi K."/>
            <person name="Hall N."/>
            <person name="Watson M."/>
            <person name="Adriaenssens E.M."/>
            <person name="Foster-Nyarko E."/>
            <person name="Jarju S."/>
            <person name="Secka A."/>
            <person name="Antonio M."/>
            <person name="Oren A."/>
            <person name="Chaudhuri R.R."/>
            <person name="La Ragione R."/>
            <person name="Hildebrand F."/>
            <person name="Pallen M.J."/>
        </authorList>
    </citation>
    <scope>NUCLEOTIDE SEQUENCE</scope>
    <source>
        <strain evidence="10">ChiGjej2B2-16831</strain>
    </source>
</reference>
<organism evidence="10 11">
    <name type="scientific">Candidatus Aphodomorpha intestinavium</name>
    <dbReference type="NCBI Taxonomy" id="2840672"/>
    <lineage>
        <taxon>Bacteria</taxon>
        <taxon>Bacillati</taxon>
        <taxon>Bacillota</taxon>
        <taxon>Clostridia</taxon>
        <taxon>Eubacteriales</taxon>
        <taxon>Candidatus Aphodomorpha</taxon>
    </lineage>
</organism>
<dbReference type="PANTHER" id="PTHR30450">
    <property type="entry name" value="ABC TRANSPORTER PERMEASE"/>
    <property type="match status" value="1"/>
</dbReference>
<dbReference type="AlphaFoldDB" id="A0A9D1N2B7"/>
<evidence type="ECO:0000256" key="7">
    <source>
        <dbReference type="ARBA" id="ARBA00023136"/>
    </source>
</evidence>
<reference evidence="10" key="1">
    <citation type="submission" date="2020-10" db="EMBL/GenBank/DDBJ databases">
        <authorList>
            <person name="Gilroy R."/>
        </authorList>
    </citation>
    <scope>NUCLEOTIDE SEQUENCE</scope>
    <source>
        <strain evidence="10">ChiGjej2B2-16831</strain>
    </source>
</reference>
<gene>
    <name evidence="10" type="ORF">IAD24_00230</name>
</gene>
<proteinExistence type="inferred from homology"/>
<protein>
    <submittedName>
        <fullName evidence="10">ABC transporter permease</fullName>
    </submittedName>
</protein>
<evidence type="ECO:0000256" key="8">
    <source>
        <dbReference type="RuleBase" id="RU363032"/>
    </source>
</evidence>
<feature type="transmembrane region" description="Helical" evidence="8">
    <location>
        <begin position="20"/>
        <end position="41"/>
    </location>
</feature>
<dbReference type="Proteomes" id="UP000824128">
    <property type="component" value="Unassembled WGS sequence"/>
</dbReference>
<dbReference type="InterPro" id="IPR000515">
    <property type="entry name" value="MetI-like"/>
</dbReference>
<evidence type="ECO:0000313" key="11">
    <source>
        <dbReference type="Proteomes" id="UP000824128"/>
    </source>
</evidence>
<feature type="transmembrane region" description="Helical" evidence="8">
    <location>
        <begin position="83"/>
        <end position="106"/>
    </location>
</feature>
<evidence type="ECO:0000256" key="6">
    <source>
        <dbReference type="ARBA" id="ARBA00022989"/>
    </source>
</evidence>
<name>A0A9D1N2B7_9FIRM</name>
<dbReference type="InterPro" id="IPR035906">
    <property type="entry name" value="MetI-like_sf"/>
</dbReference>
<dbReference type="PROSITE" id="PS50928">
    <property type="entry name" value="ABC_TM1"/>
    <property type="match status" value="1"/>
</dbReference>
<keyword evidence="5 8" id="KW-0812">Transmembrane</keyword>
<dbReference type="Gene3D" id="1.10.3720.10">
    <property type="entry name" value="MetI-like"/>
    <property type="match status" value="1"/>
</dbReference>
<comment type="subcellular location">
    <subcellularLocation>
        <location evidence="1 8">Cell membrane</location>
        <topology evidence="1 8">Multi-pass membrane protein</topology>
    </subcellularLocation>
</comment>
<evidence type="ECO:0000256" key="5">
    <source>
        <dbReference type="ARBA" id="ARBA00022692"/>
    </source>
</evidence>
<feature type="transmembrane region" description="Helical" evidence="8">
    <location>
        <begin position="158"/>
        <end position="183"/>
    </location>
</feature>
<evidence type="ECO:0000259" key="9">
    <source>
        <dbReference type="PROSITE" id="PS50928"/>
    </source>
</evidence>
<accession>A0A9D1N2B7</accession>
<dbReference type="InterPro" id="IPR051322">
    <property type="entry name" value="AA_ABC_Transporter_Permease"/>
</dbReference>
<evidence type="ECO:0000256" key="4">
    <source>
        <dbReference type="ARBA" id="ARBA00022475"/>
    </source>
</evidence>
<feature type="transmembrane region" description="Helical" evidence="8">
    <location>
        <begin position="189"/>
        <end position="208"/>
    </location>
</feature>
<evidence type="ECO:0000256" key="2">
    <source>
        <dbReference type="ARBA" id="ARBA00007069"/>
    </source>
</evidence>
<dbReference type="CDD" id="cd06261">
    <property type="entry name" value="TM_PBP2"/>
    <property type="match status" value="1"/>
</dbReference>